<keyword evidence="2" id="KW-1185">Reference proteome</keyword>
<dbReference type="EMBL" id="KB468168">
    <property type="protein sequence ID" value="PCH44799.1"/>
    <property type="molecule type" value="Genomic_DNA"/>
</dbReference>
<dbReference type="Gene3D" id="2.80.10.50">
    <property type="match status" value="1"/>
</dbReference>
<dbReference type="InterPro" id="IPR035992">
    <property type="entry name" value="Ricin_B-like_lectins"/>
</dbReference>
<proteinExistence type="predicted"/>
<sequence>MQPQDAAPLRSSLAHSIFYLQNVQSGTAMDLADKPNGQYNVKGHPLHMERNQQWKFIPLGKGYAIQSMWPNANGPLYLTVRSLADRAQVVTTHYPVTWDIEHICLWEDTNTIRIVWPTTRFAIELDDGGSLKPGTRVQLKTIDPNGHQCQLWKFMRCDPQSVQSIPSQPKPIVFEPSQSITQPLVSESVLTTEDQYVITTTRTITTITRTLRNCSDTDPLAQSSGGSSCEE</sequence>
<reference evidence="1 2" key="1">
    <citation type="journal article" date="2012" name="Science">
        <title>The Paleozoic origin of enzymatic lignin decomposition reconstructed from 31 fungal genomes.</title>
        <authorList>
            <person name="Floudas D."/>
            <person name="Binder M."/>
            <person name="Riley R."/>
            <person name="Barry K."/>
            <person name="Blanchette R.A."/>
            <person name="Henrissat B."/>
            <person name="Martinez A.T."/>
            <person name="Otillar R."/>
            <person name="Spatafora J.W."/>
            <person name="Yadav J.S."/>
            <person name="Aerts A."/>
            <person name="Benoit I."/>
            <person name="Boyd A."/>
            <person name="Carlson A."/>
            <person name="Copeland A."/>
            <person name="Coutinho P.M."/>
            <person name="de Vries R.P."/>
            <person name="Ferreira P."/>
            <person name="Findley K."/>
            <person name="Foster B."/>
            <person name="Gaskell J."/>
            <person name="Glotzer D."/>
            <person name="Gorecki P."/>
            <person name="Heitman J."/>
            <person name="Hesse C."/>
            <person name="Hori C."/>
            <person name="Igarashi K."/>
            <person name="Jurgens J.A."/>
            <person name="Kallen N."/>
            <person name="Kersten P."/>
            <person name="Kohler A."/>
            <person name="Kuees U."/>
            <person name="Kumar T.K.A."/>
            <person name="Kuo A."/>
            <person name="LaButti K."/>
            <person name="Larrondo L.F."/>
            <person name="Lindquist E."/>
            <person name="Ling A."/>
            <person name="Lombard V."/>
            <person name="Lucas S."/>
            <person name="Lundell T."/>
            <person name="Martin R."/>
            <person name="McLaughlin D.J."/>
            <person name="Morgenstern I."/>
            <person name="Morin E."/>
            <person name="Murat C."/>
            <person name="Nagy L.G."/>
            <person name="Nolan M."/>
            <person name="Ohm R.A."/>
            <person name="Patyshakuliyeva A."/>
            <person name="Rokas A."/>
            <person name="Ruiz-Duenas F.J."/>
            <person name="Sabat G."/>
            <person name="Salamov A."/>
            <person name="Samejima M."/>
            <person name="Schmutz J."/>
            <person name="Slot J.C."/>
            <person name="St John F."/>
            <person name="Stenlid J."/>
            <person name="Sun H."/>
            <person name="Sun S."/>
            <person name="Syed K."/>
            <person name="Tsang A."/>
            <person name="Wiebenga A."/>
            <person name="Young D."/>
            <person name="Pisabarro A."/>
            <person name="Eastwood D.C."/>
            <person name="Martin F."/>
            <person name="Cullen D."/>
            <person name="Grigoriev I.V."/>
            <person name="Hibbett D.S."/>
        </authorList>
    </citation>
    <scope>NUCLEOTIDE SEQUENCE [LARGE SCALE GENOMIC DNA]</scope>
    <source>
        <strain evidence="1 2">MD-104</strain>
    </source>
</reference>
<dbReference type="SUPFAM" id="SSF50370">
    <property type="entry name" value="Ricin B-like lectins"/>
    <property type="match status" value="1"/>
</dbReference>
<accession>A0A2H3K0U1</accession>
<gene>
    <name evidence="1" type="ORF">WOLCODRAFT_139259</name>
</gene>
<name>A0A2H3K0U1_WOLCO</name>
<organism evidence="1 2">
    <name type="scientific">Wolfiporia cocos (strain MD-104)</name>
    <name type="common">Brown rot fungus</name>
    <dbReference type="NCBI Taxonomy" id="742152"/>
    <lineage>
        <taxon>Eukaryota</taxon>
        <taxon>Fungi</taxon>
        <taxon>Dikarya</taxon>
        <taxon>Basidiomycota</taxon>
        <taxon>Agaricomycotina</taxon>
        <taxon>Agaricomycetes</taxon>
        <taxon>Polyporales</taxon>
        <taxon>Phaeolaceae</taxon>
        <taxon>Wolfiporia</taxon>
    </lineage>
</organism>
<protein>
    <submittedName>
        <fullName evidence="1">Carbohydrate-binding module family 13 protein</fullName>
    </submittedName>
</protein>
<dbReference type="OrthoDB" id="3228793at2759"/>
<dbReference type="CDD" id="cd23422">
    <property type="entry name" value="beta-trefoil_Ricin_MPL_CNL"/>
    <property type="match status" value="1"/>
</dbReference>
<evidence type="ECO:0000313" key="1">
    <source>
        <dbReference type="EMBL" id="PCH44799.1"/>
    </source>
</evidence>
<dbReference type="AlphaFoldDB" id="A0A2H3K0U1"/>
<dbReference type="Proteomes" id="UP000218811">
    <property type="component" value="Unassembled WGS sequence"/>
</dbReference>
<evidence type="ECO:0000313" key="2">
    <source>
        <dbReference type="Proteomes" id="UP000218811"/>
    </source>
</evidence>